<feature type="domain" description="RCC1-like" evidence="4">
    <location>
        <begin position="203"/>
        <end position="511"/>
    </location>
</feature>
<dbReference type="Proteomes" id="UP001167796">
    <property type="component" value="Unassembled WGS sequence"/>
</dbReference>
<dbReference type="PRINTS" id="PR00633">
    <property type="entry name" value="RCCNDNSATION"/>
</dbReference>
<dbReference type="Gene3D" id="2.130.10.30">
    <property type="entry name" value="Regulator of chromosome condensation 1/beta-lactamase-inhibitor protein II"/>
    <property type="match status" value="4"/>
</dbReference>
<keyword evidence="1" id="KW-0344">Guanine-nucleotide releasing factor</keyword>
<dbReference type="RefSeq" id="WP_305011989.1">
    <property type="nucleotide sequence ID" value="NZ_JAUQSX010000006.1"/>
</dbReference>
<evidence type="ECO:0000256" key="2">
    <source>
        <dbReference type="ARBA" id="ARBA00022737"/>
    </source>
</evidence>
<proteinExistence type="predicted"/>
<dbReference type="Pfam" id="PF25390">
    <property type="entry name" value="WD40_RLD"/>
    <property type="match status" value="2"/>
</dbReference>
<dbReference type="NCBIfam" id="TIGR04183">
    <property type="entry name" value="Por_Secre_tail"/>
    <property type="match status" value="1"/>
</dbReference>
<gene>
    <name evidence="5" type="ORF">Q5H92_13145</name>
</gene>
<dbReference type="PROSITE" id="PS00626">
    <property type="entry name" value="RCC1_2"/>
    <property type="match status" value="9"/>
</dbReference>
<comment type="caution">
    <text evidence="5">The sequence shown here is derived from an EMBL/GenBank/DDBJ whole genome shotgun (WGS) entry which is preliminary data.</text>
</comment>
<dbReference type="InterPro" id="IPR026444">
    <property type="entry name" value="Secre_tail"/>
</dbReference>
<dbReference type="PROSITE" id="PS50012">
    <property type="entry name" value="RCC1_3"/>
    <property type="match status" value="12"/>
</dbReference>
<keyword evidence="2" id="KW-0677">Repeat</keyword>
<dbReference type="SUPFAM" id="SSF50985">
    <property type="entry name" value="RCC1/BLIP-II"/>
    <property type="match status" value="3"/>
</dbReference>
<dbReference type="PANTHER" id="PTHR45982">
    <property type="entry name" value="REGULATOR OF CHROMOSOME CONDENSATION"/>
    <property type="match status" value="1"/>
</dbReference>
<evidence type="ECO:0000256" key="3">
    <source>
        <dbReference type="SAM" id="MobiDB-lite"/>
    </source>
</evidence>
<dbReference type="PANTHER" id="PTHR45982:SF1">
    <property type="entry name" value="REGULATOR OF CHROMOSOME CONDENSATION"/>
    <property type="match status" value="1"/>
</dbReference>
<evidence type="ECO:0000259" key="4">
    <source>
        <dbReference type="Pfam" id="PF25390"/>
    </source>
</evidence>
<evidence type="ECO:0000256" key="1">
    <source>
        <dbReference type="ARBA" id="ARBA00022658"/>
    </source>
</evidence>
<dbReference type="InterPro" id="IPR058923">
    <property type="entry name" value="RCC1-like_dom"/>
</dbReference>
<feature type="domain" description="RCC1-like" evidence="4">
    <location>
        <begin position="517"/>
        <end position="766"/>
    </location>
</feature>
<feature type="region of interest" description="Disordered" evidence="3">
    <location>
        <begin position="774"/>
        <end position="798"/>
    </location>
</feature>
<sequence>MTHFYSCCRGRRPLGGRRAGPLSSLVAALGLLALLLALPTASLRAQVLARTFAAGTGHSLSIHADGTLWATGDNSYGQLGTGSTTSNSAWVQVGTATNWVQVAAGTFHSLGLRADGTLYAWGRNEYGELGNATNNGTYTANPTPTVVAGTYTQVAAGSYYSLGLRADGRLYAWGYNYYGQLGNATNNGAYTANPAPTQVPGTYTQVAASASHSLGLRADGSLWAWGWNRFGELGNAANNATYNPNPTPTQVPGTYTQVAAGDFHSLGLRADGSLYAWGWNGYGQLGNATNSGTATANPTPLLVPGTYTQVTAGSGHSLGLRVDGSLWAWGNNYYGQLGNATNNGIDTAHPTPTQVAGVYTQVAAGLNHSLGLRANGNLYTWGHNDYGQLGNGSTSGPYAGSPTPAATGTALVTRSLAMGGDFGPAVRGDGTLWAWGRNTYGQLGLPTTTARAFRPVQVGTATDWVMVAAGQSHSLALKADGSLYAWGYNQFGQLGNATNTGNNSANPTPTQVAGTYTQVAAGSWHSLGLRADGGLYAWGSNSSGELGTATNTGTNNANPTPMQVPGAYTQVAAGSSHSLGLRADGSLYAWGSNYSGQLGNGNNLTNSANPTPMQVAGTYTQVAAGYSHSLGLQADGTLYAWGRNDYGQLGNATNNGTPTPNPTPTQVAGVYTQVAAGYLHSLGLRADGSLWAWGSNGSGELGISTITFGANPMPTQEATAGTGWTTLGTGAGVFSLVRTASAQSFASAGQNGGGQLGDGTATDANRFDRVSPLTSLQPLPVRPGARSEGGLALFPNPAPRGTATLRGAAPGAPVQVFDALGRVAATTTADALGTAALAGLAPGLYVVRAGAGSLRLAVD</sequence>
<dbReference type="Pfam" id="PF13540">
    <property type="entry name" value="RCC1_2"/>
    <property type="match status" value="3"/>
</dbReference>
<keyword evidence="6" id="KW-1185">Reference proteome</keyword>
<dbReference type="InterPro" id="IPR009091">
    <property type="entry name" value="RCC1/BLIP-II"/>
</dbReference>
<accession>A0ABT9AF56</accession>
<dbReference type="InterPro" id="IPR051553">
    <property type="entry name" value="Ran_GTPase-activating"/>
</dbReference>
<name>A0ABT9AF56_9BACT</name>
<dbReference type="InterPro" id="IPR000408">
    <property type="entry name" value="Reg_chr_condens"/>
</dbReference>
<dbReference type="EMBL" id="JAUQSX010000006">
    <property type="protein sequence ID" value="MDO7847312.1"/>
    <property type="molecule type" value="Genomic_DNA"/>
</dbReference>
<organism evidence="5 6">
    <name type="scientific">Hymenobacter mellowenesis</name>
    <dbReference type="NCBI Taxonomy" id="3063995"/>
    <lineage>
        <taxon>Bacteria</taxon>
        <taxon>Pseudomonadati</taxon>
        <taxon>Bacteroidota</taxon>
        <taxon>Cytophagia</taxon>
        <taxon>Cytophagales</taxon>
        <taxon>Hymenobacteraceae</taxon>
        <taxon>Hymenobacter</taxon>
    </lineage>
</organism>
<protein>
    <submittedName>
        <fullName evidence="5">T9SS type A sorting domain-containing protein</fullName>
    </submittedName>
</protein>
<reference evidence="5" key="1">
    <citation type="submission" date="2023-07" db="EMBL/GenBank/DDBJ databases">
        <authorList>
            <person name="Kim M.K."/>
        </authorList>
    </citation>
    <scope>NUCLEOTIDE SEQUENCE</scope>
    <source>
        <strain evidence="5">M29</strain>
    </source>
</reference>
<evidence type="ECO:0000313" key="6">
    <source>
        <dbReference type="Proteomes" id="UP001167796"/>
    </source>
</evidence>
<evidence type="ECO:0000313" key="5">
    <source>
        <dbReference type="EMBL" id="MDO7847312.1"/>
    </source>
</evidence>